<dbReference type="EMBL" id="KN880564">
    <property type="protein sequence ID" value="KIY66151.1"/>
    <property type="molecule type" value="Genomic_DNA"/>
</dbReference>
<accession>A0A0D7B9D1</accession>
<dbReference type="Proteomes" id="UP000054007">
    <property type="component" value="Unassembled WGS sequence"/>
</dbReference>
<sequence length="357" mass="40875">MEEDPDLREKCLFRLQCASCEVDSVREKSLLGIQADFEEDSMEKKRQRDAFFAEKGFESRGFFSHYALKTIPHRTNASKNFFWHENDPSTRCLYQIADTRLCQGRRGRVRVGRYSDADDATVGTVCAIKTIFYDDHRPRIYMAAKKEADTMRKIQHSNFVKLYTTVEVYGGTQTHIAMKFFDGIDLLTWERASSEGFGEKTICHIARELLQGLIYLHETAGLIHCDLSLKHILMDSHFRVKIIGLSHAIQIGSKDSSPVSHHLSSNTDAEVFRLNKWMPSADIWSMGIVLAQLAFGEHHGHGDKSALAKDARAMPGKIGDFFERCLARRAGNRWDARMLYRHQWLENLSVQPSLIID</sequence>
<dbReference type="STRING" id="1314674.A0A0D7B9D1"/>
<dbReference type="InterPro" id="IPR053235">
    <property type="entry name" value="Ser_Thr_kinase"/>
</dbReference>
<evidence type="ECO:0000259" key="1">
    <source>
        <dbReference type="PROSITE" id="PS50011"/>
    </source>
</evidence>
<dbReference type="OrthoDB" id="5979581at2759"/>
<dbReference type="GO" id="GO:0005524">
    <property type="term" value="F:ATP binding"/>
    <property type="evidence" value="ECO:0007669"/>
    <property type="project" value="InterPro"/>
</dbReference>
<protein>
    <submittedName>
        <fullName evidence="2">Kinase-like protein</fullName>
    </submittedName>
</protein>
<keyword evidence="3" id="KW-1185">Reference proteome</keyword>
<gene>
    <name evidence="2" type="ORF">CYLTODRAFT_455655</name>
</gene>
<dbReference type="PANTHER" id="PTHR24361">
    <property type="entry name" value="MITOGEN-ACTIVATED KINASE KINASE KINASE"/>
    <property type="match status" value="1"/>
</dbReference>
<dbReference type="AlphaFoldDB" id="A0A0D7B9D1"/>
<keyword evidence="2" id="KW-0418">Kinase</keyword>
<dbReference type="PROSITE" id="PS50011">
    <property type="entry name" value="PROTEIN_KINASE_DOM"/>
    <property type="match status" value="1"/>
</dbReference>
<reference evidence="2 3" key="1">
    <citation type="journal article" date="2015" name="Fungal Genet. Biol.">
        <title>Evolution of novel wood decay mechanisms in Agaricales revealed by the genome sequences of Fistulina hepatica and Cylindrobasidium torrendii.</title>
        <authorList>
            <person name="Floudas D."/>
            <person name="Held B.W."/>
            <person name="Riley R."/>
            <person name="Nagy L.G."/>
            <person name="Koehler G."/>
            <person name="Ransdell A.S."/>
            <person name="Younus H."/>
            <person name="Chow J."/>
            <person name="Chiniquy J."/>
            <person name="Lipzen A."/>
            <person name="Tritt A."/>
            <person name="Sun H."/>
            <person name="Haridas S."/>
            <person name="LaButti K."/>
            <person name="Ohm R.A."/>
            <person name="Kues U."/>
            <person name="Blanchette R.A."/>
            <person name="Grigoriev I.V."/>
            <person name="Minto R.E."/>
            <person name="Hibbett D.S."/>
        </authorList>
    </citation>
    <scope>NUCLEOTIDE SEQUENCE [LARGE SCALE GENOMIC DNA]</scope>
    <source>
        <strain evidence="2 3">FP15055 ss-10</strain>
    </source>
</reference>
<name>A0A0D7B9D1_9AGAR</name>
<dbReference type="InterPro" id="IPR000719">
    <property type="entry name" value="Prot_kinase_dom"/>
</dbReference>
<dbReference type="GO" id="GO:0004674">
    <property type="term" value="F:protein serine/threonine kinase activity"/>
    <property type="evidence" value="ECO:0007669"/>
    <property type="project" value="TreeGrafter"/>
</dbReference>
<dbReference type="InterPro" id="IPR011009">
    <property type="entry name" value="Kinase-like_dom_sf"/>
</dbReference>
<dbReference type="Pfam" id="PF00069">
    <property type="entry name" value="Pkinase"/>
    <property type="match status" value="1"/>
</dbReference>
<feature type="domain" description="Protein kinase" evidence="1">
    <location>
        <begin position="95"/>
        <end position="345"/>
    </location>
</feature>
<organism evidence="2 3">
    <name type="scientific">Cylindrobasidium torrendii FP15055 ss-10</name>
    <dbReference type="NCBI Taxonomy" id="1314674"/>
    <lineage>
        <taxon>Eukaryota</taxon>
        <taxon>Fungi</taxon>
        <taxon>Dikarya</taxon>
        <taxon>Basidiomycota</taxon>
        <taxon>Agaricomycotina</taxon>
        <taxon>Agaricomycetes</taxon>
        <taxon>Agaricomycetidae</taxon>
        <taxon>Agaricales</taxon>
        <taxon>Marasmiineae</taxon>
        <taxon>Physalacriaceae</taxon>
        <taxon>Cylindrobasidium</taxon>
    </lineage>
</organism>
<proteinExistence type="predicted"/>
<evidence type="ECO:0000313" key="3">
    <source>
        <dbReference type="Proteomes" id="UP000054007"/>
    </source>
</evidence>
<dbReference type="CDD" id="cd00180">
    <property type="entry name" value="PKc"/>
    <property type="match status" value="1"/>
</dbReference>
<dbReference type="SUPFAM" id="SSF56112">
    <property type="entry name" value="Protein kinase-like (PK-like)"/>
    <property type="match status" value="1"/>
</dbReference>
<dbReference type="Gene3D" id="1.10.510.10">
    <property type="entry name" value="Transferase(Phosphotransferase) domain 1"/>
    <property type="match status" value="1"/>
</dbReference>
<dbReference type="GO" id="GO:0005737">
    <property type="term" value="C:cytoplasm"/>
    <property type="evidence" value="ECO:0007669"/>
    <property type="project" value="TreeGrafter"/>
</dbReference>
<evidence type="ECO:0000313" key="2">
    <source>
        <dbReference type="EMBL" id="KIY66151.1"/>
    </source>
</evidence>
<keyword evidence="2" id="KW-0808">Transferase</keyword>